<feature type="transmembrane region" description="Helical" evidence="1">
    <location>
        <begin position="73"/>
        <end position="92"/>
    </location>
</feature>
<proteinExistence type="predicted"/>
<feature type="transmembrane region" description="Helical" evidence="1">
    <location>
        <begin position="48"/>
        <end position="67"/>
    </location>
</feature>
<geneLocation type="plasmid" evidence="2">
    <name>ECO37P2</name>
</geneLocation>
<organism evidence="2">
    <name type="scientific">Escherichia coli</name>
    <dbReference type="NCBI Taxonomy" id="562"/>
    <lineage>
        <taxon>Bacteria</taxon>
        <taxon>Pseudomonadati</taxon>
        <taxon>Pseudomonadota</taxon>
        <taxon>Gammaproteobacteria</taxon>
        <taxon>Enterobacterales</taxon>
        <taxon>Enterobacteriaceae</taxon>
        <taxon>Escherichia</taxon>
    </lineage>
</organism>
<evidence type="ECO:0000313" key="2">
    <source>
        <dbReference type="EMBL" id="ANI75629.1"/>
    </source>
</evidence>
<dbReference type="EMBL" id="KU963390">
    <property type="protein sequence ID" value="ANI75629.1"/>
    <property type="molecule type" value="Genomic_DNA"/>
</dbReference>
<keyword evidence="2" id="KW-0614">Plasmid</keyword>
<keyword evidence="1" id="KW-1133">Transmembrane helix</keyword>
<dbReference type="AlphaFoldDB" id="A0A191T949"/>
<sequence>MKKSTEQNENGYFVRNNWLLYVFAALMLVCSQWMVATLEMGFQLPDMLIYAGACILLVYAGFLNIQAGTTTAILFQIAVIACVLFSLLWMVVKNIWPALII</sequence>
<dbReference type="RefSeq" id="WP_103246023.1">
    <property type="nucleotide sequence ID" value="NZ_KU963390.1"/>
</dbReference>
<keyword evidence="1" id="KW-0472">Membrane</keyword>
<evidence type="ECO:0000256" key="1">
    <source>
        <dbReference type="SAM" id="Phobius"/>
    </source>
</evidence>
<keyword evidence="1" id="KW-0812">Transmembrane</keyword>
<reference evidence="2" key="1">
    <citation type="submission" date="2016-03" db="EMBL/GenBank/DDBJ databases">
        <title>Resistome analysis of KPC-2-producing Escherichia coli ST224 strain isolated in Brazil using whole genome sequencing.</title>
        <authorList>
            <person name="Rossi I.G."/>
            <person name="Araujo B.F."/>
            <person name="Cerdeira L.T."/>
            <person name="Campos P.A."/>
            <person name="Royer S."/>
            <person name="Ferreira M.L."/>
            <person name="Batistao D.W.F."/>
            <person name="Souza T.A."/>
            <person name="Vancan S.I.S."/>
            <person name="Lincopan N."/>
            <person name="Gontijo-Filho P.P."/>
            <person name="Ribas R.M."/>
        </authorList>
    </citation>
    <scope>NUCLEOTIDE SEQUENCE</scope>
    <source>
        <strain evidence="2">ECO37</strain>
        <plasmid evidence="2">ECO37P2</plasmid>
    </source>
</reference>
<feature type="transmembrane region" description="Helical" evidence="1">
    <location>
        <begin position="18"/>
        <end position="36"/>
    </location>
</feature>
<name>A0A191T949_ECOLX</name>
<protein>
    <submittedName>
        <fullName evidence="2">Uncharacterized protein</fullName>
    </submittedName>
</protein>
<accession>A0A191T949</accession>